<feature type="region of interest" description="Disordered" evidence="2">
    <location>
        <begin position="1"/>
        <end position="21"/>
    </location>
</feature>
<dbReference type="PaxDb" id="2903-EOD12806"/>
<evidence type="ECO:0000256" key="2">
    <source>
        <dbReference type="SAM" id="MobiDB-lite"/>
    </source>
</evidence>
<dbReference type="PROSITE" id="PS50088">
    <property type="entry name" value="ANK_REPEAT"/>
    <property type="match status" value="1"/>
</dbReference>
<evidence type="ECO:0000313" key="5">
    <source>
        <dbReference type="Proteomes" id="UP000013827"/>
    </source>
</evidence>
<feature type="domain" description="Helitron helicase-like" evidence="3">
    <location>
        <begin position="580"/>
        <end position="746"/>
    </location>
</feature>
<dbReference type="GeneID" id="17258957"/>
<evidence type="ECO:0000256" key="1">
    <source>
        <dbReference type="PROSITE-ProRule" id="PRU00023"/>
    </source>
</evidence>
<feature type="compositionally biased region" description="Low complexity" evidence="2">
    <location>
        <begin position="508"/>
        <end position="522"/>
    </location>
</feature>
<dbReference type="InterPro" id="IPR002110">
    <property type="entry name" value="Ankyrin_rpt"/>
</dbReference>
<name>A0A0D3INH1_EMIH1</name>
<dbReference type="AlphaFoldDB" id="A0A0D3INH1"/>
<reference evidence="5" key="1">
    <citation type="journal article" date="2013" name="Nature">
        <title>Pan genome of the phytoplankton Emiliania underpins its global distribution.</title>
        <authorList>
            <person name="Read B.A."/>
            <person name="Kegel J."/>
            <person name="Klute M.J."/>
            <person name="Kuo A."/>
            <person name="Lefebvre S.C."/>
            <person name="Maumus F."/>
            <person name="Mayer C."/>
            <person name="Miller J."/>
            <person name="Monier A."/>
            <person name="Salamov A."/>
            <person name="Young J."/>
            <person name="Aguilar M."/>
            <person name="Claverie J.M."/>
            <person name="Frickenhaus S."/>
            <person name="Gonzalez K."/>
            <person name="Herman E.K."/>
            <person name="Lin Y.C."/>
            <person name="Napier J."/>
            <person name="Ogata H."/>
            <person name="Sarno A.F."/>
            <person name="Shmutz J."/>
            <person name="Schroeder D."/>
            <person name="de Vargas C."/>
            <person name="Verret F."/>
            <person name="von Dassow P."/>
            <person name="Valentin K."/>
            <person name="Van de Peer Y."/>
            <person name="Wheeler G."/>
            <person name="Dacks J.B."/>
            <person name="Delwiche C.F."/>
            <person name="Dyhrman S.T."/>
            <person name="Glockner G."/>
            <person name="John U."/>
            <person name="Richards T."/>
            <person name="Worden A.Z."/>
            <person name="Zhang X."/>
            <person name="Grigoriev I.V."/>
            <person name="Allen A.E."/>
            <person name="Bidle K."/>
            <person name="Borodovsky M."/>
            <person name="Bowler C."/>
            <person name="Brownlee C."/>
            <person name="Cock J.M."/>
            <person name="Elias M."/>
            <person name="Gladyshev V.N."/>
            <person name="Groth M."/>
            <person name="Guda C."/>
            <person name="Hadaegh A."/>
            <person name="Iglesias-Rodriguez M.D."/>
            <person name="Jenkins J."/>
            <person name="Jones B.M."/>
            <person name="Lawson T."/>
            <person name="Leese F."/>
            <person name="Lindquist E."/>
            <person name="Lobanov A."/>
            <person name="Lomsadze A."/>
            <person name="Malik S.B."/>
            <person name="Marsh M.E."/>
            <person name="Mackinder L."/>
            <person name="Mock T."/>
            <person name="Mueller-Roeber B."/>
            <person name="Pagarete A."/>
            <person name="Parker M."/>
            <person name="Probert I."/>
            <person name="Quesneville H."/>
            <person name="Raines C."/>
            <person name="Rensing S.A."/>
            <person name="Riano-Pachon D.M."/>
            <person name="Richier S."/>
            <person name="Rokitta S."/>
            <person name="Shiraiwa Y."/>
            <person name="Soanes D.M."/>
            <person name="van der Giezen M."/>
            <person name="Wahlund T.M."/>
            <person name="Williams B."/>
            <person name="Wilson W."/>
            <person name="Wolfe G."/>
            <person name="Wurch L.L."/>
        </authorList>
    </citation>
    <scope>NUCLEOTIDE SEQUENCE</scope>
</reference>
<dbReference type="PROSITE" id="PS50297">
    <property type="entry name" value="ANK_REP_REGION"/>
    <property type="match status" value="1"/>
</dbReference>
<feature type="compositionally biased region" description="Low complexity" evidence="2">
    <location>
        <begin position="7"/>
        <end position="21"/>
    </location>
</feature>
<dbReference type="EnsemblProtists" id="EOD12806">
    <property type="protein sequence ID" value="EOD12806"/>
    <property type="gene ID" value="EMIHUDRAFT_247239"/>
</dbReference>
<dbReference type="PANTHER" id="PTHR45786:SF74">
    <property type="entry name" value="ATP-DEPENDENT DNA HELICASE"/>
    <property type="match status" value="1"/>
</dbReference>
<dbReference type="InterPro" id="IPR025476">
    <property type="entry name" value="Helitron_helicase-like"/>
</dbReference>
<sequence>MHDRPPSDGSPASPAADAAAHAAADPVPLTLSDIRTSYDNFEVAGFGQVRGTTTRLEGALISKSIANCPAMPTYSPRGVIDAFVGDLPWPSGCGPALIVRTVDDGLHYALTPEDVEKALSKAAWKRAQMELRILQLRARVGAGFSTVPRLETEPPTVGTGRSALHRELYQLEKFVWLSTRLGQPWHGAVDQLDTAFHSARDAFRRERRQQQAACVECVGRNAADLFAWNSSAHEKATPVSIGKMGECVCGATGCGCETRYMCTHCGALLFPKEAKRAKAVGKYGTKWQGGKFCCSGGQVDLPPIQRDEAVDAVWERNPELLAKHSRRLNNALSIASAPVNILCPPDGGWAPSVVIQGKLHHKVGPLGVGEHETPRFAQLYVYDPAAEGDRIVDQRYAALRMDPETSSAEKARLKAALRDLESALKDCSSYGASCPPEGATTAQFVIDPDKAPANVDQRQYSSNYGKRTFNETNRAYDPLHFVLLFPCGDDGWHPYMPLSKPADSGQPAAAAAEMEELPAASEWEPPPKRKKTQVSPQQYYAHRLQVREVRHAWLDAAGDIREGPAIDDDGRVLLDDALNRAGRLFQEYCCMALAKTETQRLRWHRNHQKKICSELYQHLADAVTAHDNSAGQLQAGKRVVLASSFTGGPRDQYQRYHDGMAVVRKKGSPSFFVTMTCNPKWDEILAELPPGQKVEDRPDLTARVFKLKLDQLLQELYTDGIFGRVVASLHVIEFQKRGLPHAHILIILRKEDRPKSVDDVDACVRAELPPKPSPGDYSNDGDRRGDLSEKLKLSPMAKAGDQYEVGWTPLHAAANGGAERVVAHLITCRADIESRCRAGRTPLAEAARSGHLPVVMRLPAER</sequence>
<dbReference type="SUPFAM" id="SSF48403">
    <property type="entry name" value="Ankyrin repeat"/>
    <property type="match status" value="1"/>
</dbReference>
<dbReference type="Gene3D" id="1.25.40.20">
    <property type="entry name" value="Ankyrin repeat-containing domain"/>
    <property type="match status" value="1"/>
</dbReference>
<dbReference type="STRING" id="2903.R1DPM6"/>
<feature type="region of interest" description="Disordered" evidence="2">
    <location>
        <begin position="500"/>
        <end position="536"/>
    </location>
</feature>
<dbReference type="RefSeq" id="XP_005765235.1">
    <property type="nucleotide sequence ID" value="XM_005765178.1"/>
</dbReference>
<evidence type="ECO:0000259" key="3">
    <source>
        <dbReference type="Pfam" id="PF14214"/>
    </source>
</evidence>
<dbReference type="Proteomes" id="UP000013827">
    <property type="component" value="Unassembled WGS sequence"/>
</dbReference>
<keyword evidence="5" id="KW-1185">Reference proteome</keyword>
<reference evidence="4" key="2">
    <citation type="submission" date="2024-10" db="UniProtKB">
        <authorList>
            <consortium name="EnsemblProtists"/>
        </authorList>
    </citation>
    <scope>IDENTIFICATION</scope>
</reference>
<feature type="region of interest" description="Disordered" evidence="2">
    <location>
        <begin position="765"/>
        <end position="786"/>
    </location>
</feature>
<dbReference type="Pfam" id="PF14214">
    <property type="entry name" value="Helitron_like_N"/>
    <property type="match status" value="1"/>
</dbReference>
<dbReference type="HOGENOM" id="CLU_332164_0_0_1"/>
<keyword evidence="1" id="KW-0040">ANK repeat</keyword>
<dbReference type="PANTHER" id="PTHR45786">
    <property type="entry name" value="DNA BINDING PROTEIN-LIKE"/>
    <property type="match status" value="1"/>
</dbReference>
<dbReference type="eggNOG" id="KOG0987">
    <property type="taxonomic scope" value="Eukaryota"/>
</dbReference>
<dbReference type="InterPro" id="IPR036770">
    <property type="entry name" value="Ankyrin_rpt-contain_sf"/>
</dbReference>
<evidence type="ECO:0000313" key="4">
    <source>
        <dbReference type="EnsemblProtists" id="EOD12806"/>
    </source>
</evidence>
<proteinExistence type="predicted"/>
<accession>A0A0D3INH1</accession>
<organism evidence="4 5">
    <name type="scientific">Emiliania huxleyi (strain CCMP1516)</name>
    <dbReference type="NCBI Taxonomy" id="280463"/>
    <lineage>
        <taxon>Eukaryota</taxon>
        <taxon>Haptista</taxon>
        <taxon>Haptophyta</taxon>
        <taxon>Prymnesiophyceae</taxon>
        <taxon>Isochrysidales</taxon>
        <taxon>Noelaerhabdaceae</taxon>
        <taxon>Emiliania</taxon>
    </lineage>
</organism>
<dbReference type="Pfam" id="PF12796">
    <property type="entry name" value="Ank_2"/>
    <property type="match status" value="1"/>
</dbReference>
<dbReference type="KEGG" id="ehx:EMIHUDRAFT_247239"/>
<protein>
    <recommendedName>
        <fullName evidence="3">Helitron helicase-like domain-containing protein</fullName>
    </recommendedName>
</protein>
<feature type="repeat" description="ANK" evidence="1">
    <location>
        <begin position="805"/>
        <end position="837"/>
    </location>
</feature>